<comment type="similarity">
    <text evidence="7">Belongs to the FtsB family.</text>
</comment>
<dbReference type="EMBL" id="AAQH01000010">
    <property type="protein sequence ID" value="EAT12042.1"/>
    <property type="molecule type" value="Genomic_DNA"/>
</dbReference>
<keyword evidence="4 7" id="KW-1133">Transmembrane helix</keyword>
<dbReference type="Proteomes" id="UP000004263">
    <property type="component" value="Unassembled WGS sequence"/>
</dbReference>
<keyword evidence="3 7" id="KW-0812">Transmembrane</keyword>
<evidence type="ECO:0000256" key="2">
    <source>
        <dbReference type="ARBA" id="ARBA00022618"/>
    </source>
</evidence>
<dbReference type="GO" id="GO:0043093">
    <property type="term" value="P:FtsZ-dependent cytokinesis"/>
    <property type="evidence" value="ECO:0007669"/>
    <property type="project" value="UniProtKB-UniRule"/>
</dbReference>
<feature type="transmembrane region" description="Helical" evidence="8">
    <location>
        <begin position="12"/>
        <end position="31"/>
    </location>
</feature>
<name>Q1N1K8_9GAMM</name>
<keyword evidence="5 7" id="KW-0472">Membrane</keyword>
<dbReference type="AlphaFoldDB" id="Q1N1K8"/>
<dbReference type="PANTHER" id="PTHR37485">
    <property type="entry name" value="CELL DIVISION PROTEIN FTSB"/>
    <property type="match status" value="1"/>
</dbReference>
<organism evidence="9 10">
    <name type="scientific">Bermanella marisrubri</name>
    <dbReference type="NCBI Taxonomy" id="207949"/>
    <lineage>
        <taxon>Bacteria</taxon>
        <taxon>Pseudomonadati</taxon>
        <taxon>Pseudomonadota</taxon>
        <taxon>Gammaproteobacteria</taxon>
        <taxon>Oceanospirillales</taxon>
        <taxon>Oceanospirillaceae</taxon>
        <taxon>Bermanella</taxon>
    </lineage>
</organism>
<dbReference type="GO" id="GO:0030428">
    <property type="term" value="C:cell septum"/>
    <property type="evidence" value="ECO:0007669"/>
    <property type="project" value="TreeGrafter"/>
</dbReference>
<evidence type="ECO:0000256" key="1">
    <source>
        <dbReference type="ARBA" id="ARBA00022475"/>
    </source>
</evidence>
<keyword evidence="7" id="KW-0175">Coiled coil</keyword>
<evidence type="ECO:0000256" key="8">
    <source>
        <dbReference type="SAM" id="Phobius"/>
    </source>
</evidence>
<feature type="coiled-coil region" evidence="7">
    <location>
        <begin position="46"/>
        <end position="80"/>
    </location>
</feature>
<evidence type="ECO:0000313" key="9">
    <source>
        <dbReference type="EMBL" id="EAT12042.1"/>
    </source>
</evidence>
<dbReference type="PANTHER" id="PTHR37485:SF1">
    <property type="entry name" value="CELL DIVISION PROTEIN FTSB"/>
    <property type="match status" value="1"/>
</dbReference>
<reference evidence="9 10" key="1">
    <citation type="submission" date="2006-03" db="EMBL/GenBank/DDBJ databases">
        <authorList>
            <person name="Pinhassi J."/>
            <person name="Pedros-Alio C."/>
            <person name="Ferriera S."/>
            <person name="Johnson J."/>
            <person name="Kravitz S."/>
            <person name="Halpern A."/>
            <person name="Remington K."/>
            <person name="Beeson K."/>
            <person name="Tran B."/>
            <person name="Rogers Y.-H."/>
            <person name="Friedman R."/>
            <person name="Venter J.C."/>
        </authorList>
    </citation>
    <scope>NUCLEOTIDE SEQUENCE [LARGE SCALE GENOMIC DNA]</scope>
    <source>
        <strain evidence="9 10">RED65</strain>
    </source>
</reference>
<dbReference type="STRING" id="207949.RED65_03350"/>
<feature type="topological domain" description="Periplasmic" evidence="7">
    <location>
        <begin position="32"/>
        <end position="102"/>
    </location>
</feature>
<evidence type="ECO:0000256" key="6">
    <source>
        <dbReference type="ARBA" id="ARBA00023306"/>
    </source>
</evidence>
<proteinExistence type="inferred from homology"/>
<dbReference type="HAMAP" id="MF_00599">
    <property type="entry name" value="FtsB"/>
    <property type="match status" value="1"/>
</dbReference>
<evidence type="ECO:0000313" key="10">
    <source>
        <dbReference type="Proteomes" id="UP000004263"/>
    </source>
</evidence>
<keyword evidence="7" id="KW-0997">Cell inner membrane</keyword>
<comment type="subunit">
    <text evidence="7">Part of a complex composed of FtsB, FtsL and FtsQ.</text>
</comment>
<dbReference type="GO" id="GO:0005886">
    <property type="term" value="C:plasma membrane"/>
    <property type="evidence" value="ECO:0007669"/>
    <property type="project" value="UniProtKB-SubCell"/>
</dbReference>
<accession>Q1N1K8</accession>
<dbReference type="OrthoDB" id="7061211at2"/>
<keyword evidence="10" id="KW-1185">Reference proteome</keyword>
<evidence type="ECO:0000256" key="4">
    <source>
        <dbReference type="ARBA" id="ARBA00022989"/>
    </source>
</evidence>
<protein>
    <recommendedName>
        <fullName evidence="7">Cell division protein FtsB</fullName>
    </recommendedName>
</protein>
<dbReference type="InterPro" id="IPR007060">
    <property type="entry name" value="FtsL/DivIC"/>
</dbReference>
<evidence type="ECO:0000256" key="3">
    <source>
        <dbReference type="ARBA" id="ARBA00022692"/>
    </source>
</evidence>
<comment type="subcellular location">
    <subcellularLocation>
        <location evidence="7">Cell inner membrane</location>
        <topology evidence="7">Single-pass type II membrane protein</topology>
    </subcellularLocation>
    <text evidence="7">Localizes to the division septum.</text>
</comment>
<dbReference type="GO" id="GO:0032153">
    <property type="term" value="C:cell division site"/>
    <property type="evidence" value="ECO:0007669"/>
    <property type="project" value="UniProtKB-UniRule"/>
</dbReference>
<sequence>MNTVLTQSLKRYGWKVIALVVFLVLQYQLWFDQSGLLANWKMQSLIEQRKESNAEFQAKNQVLTEEIIALRSGMDSLEAKARKELGMIKSGETYFIVVEGQD</sequence>
<evidence type="ECO:0000256" key="7">
    <source>
        <dbReference type="HAMAP-Rule" id="MF_00599"/>
    </source>
</evidence>
<comment type="function">
    <text evidence="7">Essential cell division protein. May link together the upstream cell division proteins, which are predominantly cytoplasmic, with the downstream cell division proteins, which are predominantly periplasmic.</text>
</comment>
<keyword evidence="1 7" id="KW-1003">Cell membrane</keyword>
<dbReference type="InterPro" id="IPR023081">
    <property type="entry name" value="Cell_div_FtsB"/>
</dbReference>
<evidence type="ECO:0000256" key="5">
    <source>
        <dbReference type="ARBA" id="ARBA00023136"/>
    </source>
</evidence>
<feature type="topological domain" description="Cytoplasmic" evidence="7">
    <location>
        <begin position="1"/>
        <end position="13"/>
    </location>
</feature>
<gene>
    <name evidence="7" type="primary">ftsB</name>
    <name evidence="9" type="ORF">RED65_03350</name>
</gene>
<dbReference type="Pfam" id="PF04977">
    <property type="entry name" value="DivIC"/>
    <property type="match status" value="1"/>
</dbReference>
<keyword evidence="6 7" id="KW-0131">Cell cycle</keyword>
<keyword evidence="2 7" id="KW-0132">Cell division</keyword>
<comment type="caution">
    <text evidence="9">The sequence shown here is derived from an EMBL/GenBank/DDBJ whole genome shotgun (WGS) entry which is preliminary data.</text>
</comment>
<dbReference type="HOGENOM" id="CLU_134863_5_1_6"/>
<dbReference type="RefSeq" id="WP_007019002.1">
    <property type="nucleotide sequence ID" value="NZ_CH724120.1"/>
</dbReference>